<dbReference type="EC" id="6.5.1.8" evidence="2"/>
<dbReference type="GO" id="GO:0006396">
    <property type="term" value="P:RNA processing"/>
    <property type="evidence" value="ECO:0007669"/>
    <property type="project" value="InterPro"/>
</dbReference>
<protein>
    <recommendedName>
        <fullName evidence="2">3'-phosphate/5'-hydroxy nucleic acid ligase</fullName>
        <ecNumber evidence="2">6.5.1.8</ecNumber>
    </recommendedName>
</protein>
<dbReference type="AlphaFoldDB" id="X1FVJ9"/>
<keyword evidence="3" id="KW-0436">Ligase</keyword>
<evidence type="ECO:0000256" key="3">
    <source>
        <dbReference type="ARBA" id="ARBA00022598"/>
    </source>
</evidence>
<evidence type="ECO:0000256" key="6">
    <source>
        <dbReference type="ARBA" id="ARBA00023134"/>
    </source>
</evidence>
<evidence type="ECO:0000256" key="8">
    <source>
        <dbReference type="ARBA" id="ARBA00047746"/>
    </source>
</evidence>
<evidence type="ECO:0000256" key="2">
    <source>
        <dbReference type="ARBA" id="ARBA00012726"/>
    </source>
</evidence>
<evidence type="ECO:0000256" key="5">
    <source>
        <dbReference type="ARBA" id="ARBA00022741"/>
    </source>
</evidence>
<keyword evidence="4" id="KW-0479">Metal-binding</keyword>
<evidence type="ECO:0000256" key="1">
    <source>
        <dbReference type="ARBA" id="ARBA00001936"/>
    </source>
</evidence>
<dbReference type="Gene3D" id="3.90.1860.10">
    <property type="entry name" value="tRNA-splicing ligase RtcB"/>
    <property type="match status" value="1"/>
</dbReference>
<reference evidence="9" key="1">
    <citation type="journal article" date="2014" name="Front. Microbiol.">
        <title>High frequency of phylogenetically diverse reductive dehalogenase-homologous genes in deep subseafloor sedimentary metagenomes.</title>
        <authorList>
            <person name="Kawai M."/>
            <person name="Futagami T."/>
            <person name="Toyoda A."/>
            <person name="Takaki Y."/>
            <person name="Nishi S."/>
            <person name="Hori S."/>
            <person name="Arai W."/>
            <person name="Tsubouchi T."/>
            <person name="Morono Y."/>
            <person name="Uchiyama I."/>
            <person name="Ito T."/>
            <person name="Fujiyama A."/>
            <person name="Inagaki F."/>
            <person name="Takami H."/>
        </authorList>
    </citation>
    <scope>NUCLEOTIDE SEQUENCE</scope>
    <source>
        <strain evidence="9">Expedition CK06-06</strain>
    </source>
</reference>
<dbReference type="PANTHER" id="PTHR11118:SF1">
    <property type="entry name" value="RNA-SPLICING LIGASE RTCB HOMOLOG"/>
    <property type="match status" value="1"/>
</dbReference>
<evidence type="ECO:0000256" key="7">
    <source>
        <dbReference type="ARBA" id="ARBA00023211"/>
    </source>
</evidence>
<organism evidence="9">
    <name type="scientific">marine sediment metagenome</name>
    <dbReference type="NCBI Taxonomy" id="412755"/>
    <lineage>
        <taxon>unclassified sequences</taxon>
        <taxon>metagenomes</taxon>
        <taxon>ecological metagenomes</taxon>
    </lineage>
</organism>
<name>X1FVJ9_9ZZZZ</name>
<dbReference type="GO" id="GO:0003972">
    <property type="term" value="F:RNA ligase (ATP) activity"/>
    <property type="evidence" value="ECO:0007669"/>
    <property type="project" value="TreeGrafter"/>
</dbReference>
<dbReference type="GO" id="GO:0170057">
    <property type="term" value="F:RNA ligase (GTP) activity"/>
    <property type="evidence" value="ECO:0007669"/>
    <property type="project" value="UniProtKB-EC"/>
</dbReference>
<dbReference type="GO" id="GO:0005525">
    <property type="term" value="F:GTP binding"/>
    <property type="evidence" value="ECO:0007669"/>
    <property type="project" value="UniProtKB-KW"/>
</dbReference>
<dbReference type="InterPro" id="IPR001233">
    <property type="entry name" value="RtcB"/>
</dbReference>
<dbReference type="InterPro" id="IPR036025">
    <property type="entry name" value="RtcB-like_sf"/>
</dbReference>
<dbReference type="GO" id="GO:0046872">
    <property type="term" value="F:metal ion binding"/>
    <property type="evidence" value="ECO:0007669"/>
    <property type="project" value="UniProtKB-KW"/>
</dbReference>
<comment type="cofactor">
    <cofactor evidence="1">
        <name>Mn(2+)</name>
        <dbReference type="ChEBI" id="CHEBI:29035"/>
    </cofactor>
</comment>
<proteinExistence type="predicted"/>
<comment type="caution">
    <text evidence="9">The sequence shown here is derived from an EMBL/GenBank/DDBJ whole genome shotgun (WGS) entry which is preliminary data.</text>
</comment>
<dbReference type="PROSITE" id="PS01288">
    <property type="entry name" value="UPF0027"/>
    <property type="match status" value="1"/>
</dbReference>
<dbReference type="EMBL" id="BARU01006534">
    <property type="protein sequence ID" value="GAH33364.1"/>
    <property type="molecule type" value="Genomic_DNA"/>
</dbReference>
<feature type="non-terminal residue" evidence="9">
    <location>
        <position position="232"/>
    </location>
</feature>
<accession>X1FVJ9</accession>
<keyword evidence="5" id="KW-0547">Nucleotide-binding</keyword>
<dbReference type="Pfam" id="PF01139">
    <property type="entry name" value="RtcB"/>
    <property type="match status" value="1"/>
</dbReference>
<dbReference type="SUPFAM" id="SSF103365">
    <property type="entry name" value="Hypothetical protein PH1602"/>
    <property type="match status" value="1"/>
</dbReference>
<keyword evidence="7" id="KW-0464">Manganese</keyword>
<evidence type="ECO:0000313" key="9">
    <source>
        <dbReference type="EMBL" id="GAH33364.1"/>
    </source>
</evidence>
<dbReference type="PANTHER" id="PTHR11118">
    <property type="entry name" value="RNA-SPLICING LIGASE RTCB HOMOLOG"/>
    <property type="match status" value="1"/>
</dbReference>
<keyword evidence="6" id="KW-0342">GTP-binding</keyword>
<sequence length="232" mass="25248">MPAPWRDVIKKIDDYRWEIPPSYKTGMFVPGLIFASESMLSHIWQEQVFQQVANVAFLPGIVGYSLAMPDIHWGYGFPIGGVAATRIEDGVISPGGVGFDINCGVRLLRTNLTEEEVRPKIEQLVAELFTNIPSGLGSEGKIRVSEKELNEVLVKGSQWALEKGYGEADDIVVTEESGCIKGANPNKVSGKAKKRGIPQLGTLGSGNHFLEVDVVDEIYDRDAATAMGINDA</sequence>
<evidence type="ECO:0000256" key="4">
    <source>
        <dbReference type="ARBA" id="ARBA00022723"/>
    </source>
</evidence>
<gene>
    <name evidence="9" type="ORF">S03H2_12849</name>
</gene>
<comment type="catalytic activity">
    <reaction evidence="8">
        <text>a 3'-end 3'-phospho-ribonucleotide-RNA + a 5'-end dephospho-ribonucleoside-RNA + GTP = a ribonucleotidyl-ribonucleotide-RNA + GMP + diphosphate</text>
        <dbReference type="Rhea" id="RHEA:68076"/>
        <dbReference type="Rhea" id="RHEA-COMP:10463"/>
        <dbReference type="Rhea" id="RHEA-COMP:13936"/>
        <dbReference type="Rhea" id="RHEA-COMP:17355"/>
        <dbReference type="ChEBI" id="CHEBI:33019"/>
        <dbReference type="ChEBI" id="CHEBI:37565"/>
        <dbReference type="ChEBI" id="CHEBI:58115"/>
        <dbReference type="ChEBI" id="CHEBI:83062"/>
        <dbReference type="ChEBI" id="CHEBI:138284"/>
        <dbReference type="ChEBI" id="CHEBI:173118"/>
        <dbReference type="EC" id="6.5.1.8"/>
    </reaction>
</comment>